<gene>
    <name evidence="5" type="ORF">CAB17_17075</name>
</gene>
<dbReference type="PANTHER" id="PTHR43046:SF16">
    <property type="entry name" value="ADP-RIBOSE PYROPHOSPHATASE YJHB-RELATED"/>
    <property type="match status" value="1"/>
</dbReference>
<dbReference type="InterPro" id="IPR015797">
    <property type="entry name" value="NUDIX_hydrolase-like_dom_sf"/>
</dbReference>
<dbReference type="Gene3D" id="6.10.250.1120">
    <property type="match status" value="1"/>
</dbReference>
<dbReference type="Pfam" id="PF00293">
    <property type="entry name" value="NUDIX"/>
    <property type="match status" value="1"/>
</dbReference>
<dbReference type="AlphaFoldDB" id="A0A2H5FPR4"/>
<keyword evidence="6" id="KW-1185">Reference proteome</keyword>
<comment type="similarity">
    <text evidence="3">Belongs to the Nudix hydrolase family.</text>
</comment>
<dbReference type="InterPro" id="IPR020476">
    <property type="entry name" value="Nudix_hydrolase"/>
</dbReference>
<dbReference type="PANTHER" id="PTHR43046">
    <property type="entry name" value="GDP-MANNOSE MANNOSYL HYDROLASE"/>
    <property type="match status" value="1"/>
</dbReference>
<dbReference type="GO" id="GO:0016787">
    <property type="term" value="F:hydrolase activity"/>
    <property type="evidence" value="ECO:0007669"/>
    <property type="project" value="UniProtKB-KW"/>
</dbReference>
<sequence length="209" mass="24517">MNVIMDKQYWFKWITELQGLCQAGLTYSKNSYDIERFQRIEQIVAQMAAYCSSQPINAIQEHFQIEKGYPTPKVDVRAVILQDEKILLVKERTDGLWSLPGGWSDVSESPSEAIIREVREEAGYDVKIKKLLAVWDKLKHDHPLQWPHTYKLFFYAQILSGHFTPNNEILDLNYFPLHQLPELSVHRVTQKQLERLYELITHPTATQFD</sequence>
<dbReference type="Pfam" id="PF12535">
    <property type="entry name" value="Nudix_N"/>
    <property type="match status" value="1"/>
</dbReference>
<dbReference type="Proteomes" id="UP000234343">
    <property type="component" value="Chromosome"/>
</dbReference>
<accession>A0A2H5FPR4</accession>
<dbReference type="SUPFAM" id="SSF55811">
    <property type="entry name" value="Nudix"/>
    <property type="match status" value="1"/>
</dbReference>
<evidence type="ECO:0000313" key="6">
    <source>
        <dbReference type="Proteomes" id="UP000234343"/>
    </source>
</evidence>
<dbReference type="PRINTS" id="PR00502">
    <property type="entry name" value="NUDIXFAMILY"/>
</dbReference>
<evidence type="ECO:0000256" key="2">
    <source>
        <dbReference type="ARBA" id="ARBA00022801"/>
    </source>
</evidence>
<dbReference type="PROSITE" id="PS00893">
    <property type="entry name" value="NUDIX_BOX"/>
    <property type="match status" value="1"/>
</dbReference>
<dbReference type="KEGG" id="lsh:CAB17_17075"/>
<dbReference type="InterPro" id="IPR020084">
    <property type="entry name" value="NUDIX_hydrolase_CS"/>
</dbReference>
<dbReference type="InterPro" id="IPR059176">
    <property type="entry name" value="UDP-X_N"/>
</dbReference>
<evidence type="ECO:0000259" key="4">
    <source>
        <dbReference type="PROSITE" id="PS51462"/>
    </source>
</evidence>
<keyword evidence="2 3" id="KW-0378">Hydrolase</keyword>
<organism evidence="5 6">
    <name type="scientific">Legionella sainthelensi</name>
    <dbReference type="NCBI Taxonomy" id="28087"/>
    <lineage>
        <taxon>Bacteria</taxon>
        <taxon>Pseudomonadati</taxon>
        <taxon>Pseudomonadota</taxon>
        <taxon>Gammaproteobacteria</taxon>
        <taxon>Legionellales</taxon>
        <taxon>Legionellaceae</taxon>
        <taxon>Legionella</taxon>
    </lineage>
</organism>
<protein>
    <submittedName>
        <fullName evidence="5">NUDIX hydrolase</fullName>
    </submittedName>
</protein>
<proteinExistence type="inferred from homology"/>
<comment type="cofactor">
    <cofactor evidence="1">
        <name>Mg(2+)</name>
        <dbReference type="ChEBI" id="CHEBI:18420"/>
    </cofactor>
</comment>
<evidence type="ECO:0000256" key="3">
    <source>
        <dbReference type="RuleBase" id="RU003476"/>
    </source>
</evidence>
<dbReference type="CDD" id="cd04672">
    <property type="entry name" value="NUDIX_CDP-Chase_like"/>
    <property type="match status" value="1"/>
</dbReference>
<feature type="domain" description="Nudix hydrolase" evidence="4">
    <location>
        <begin position="71"/>
        <end position="198"/>
    </location>
</feature>
<dbReference type="EMBL" id="CP025491">
    <property type="protein sequence ID" value="AUH73567.1"/>
    <property type="molecule type" value="Genomic_DNA"/>
</dbReference>
<evidence type="ECO:0000313" key="5">
    <source>
        <dbReference type="EMBL" id="AUH73567.1"/>
    </source>
</evidence>
<dbReference type="Gene3D" id="3.90.79.10">
    <property type="entry name" value="Nucleoside Triphosphate Pyrophosphohydrolase"/>
    <property type="match status" value="1"/>
</dbReference>
<dbReference type="InterPro" id="IPR000086">
    <property type="entry name" value="NUDIX_hydrolase_dom"/>
</dbReference>
<dbReference type="PROSITE" id="PS51462">
    <property type="entry name" value="NUDIX"/>
    <property type="match status" value="1"/>
</dbReference>
<reference evidence="5 6" key="1">
    <citation type="submission" date="2017-12" db="EMBL/GenBank/DDBJ databases">
        <title>Legionella sainthelensi LA01-117, whole genome sequence of a clinical isolate from New Zealand.</title>
        <authorList>
            <person name="Cree S.L."/>
            <person name="Slow S."/>
            <person name="Kennedy M.A."/>
            <person name="Murdoch D.R."/>
            <person name="Biggs P.J."/>
            <person name="Anderson T."/>
        </authorList>
    </citation>
    <scope>NUCLEOTIDE SEQUENCE [LARGE SCALE GENOMIC DNA]</scope>
    <source>
        <strain evidence="5 6">LA01-117</strain>
    </source>
</reference>
<name>A0A2H5FPR4_9GAMM</name>
<evidence type="ECO:0000256" key="1">
    <source>
        <dbReference type="ARBA" id="ARBA00001946"/>
    </source>
</evidence>